<evidence type="ECO:0000256" key="1">
    <source>
        <dbReference type="ARBA" id="ARBA00004236"/>
    </source>
</evidence>
<proteinExistence type="predicted"/>
<gene>
    <name evidence="9" type="ordered locus">Trebr_1598</name>
</gene>
<evidence type="ECO:0000256" key="3">
    <source>
        <dbReference type="ARBA" id="ARBA00022692"/>
    </source>
</evidence>
<keyword evidence="5 7" id="KW-0472">Membrane</keyword>
<keyword evidence="8" id="KW-0732">Signal</keyword>
<name>F4LPM5_TREBD</name>
<dbReference type="KEGG" id="tbe:Trebr_1598"/>
<dbReference type="Proteomes" id="UP000006546">
    <property type="component" value="Chromosome"/>
</dbReference>
<evidence type="ECO:0000313" key="10">
    <source>
        <dbReference type="Proteomes" id="UP000006546"/>
    </source>
</evidence>
<protein>
    <recommendedName>
        <fullName evidence="11">Flagellar protein</fullName>
    </recommendedName>
</protein>
<dbReference type="eggNOG" id="COG3190">
    <property type="taxonomic scope" value="Bacteria"/>
</dbReference>
<evidence type="ECO:0000256" key="8">
    <source>
        <dbReference type="SAM" id="SignalP"/>
    </source>
</evidence>
<dbReference type="AlphaFoldDB" id="F4LPM5"/>
<dbReference type="EMBL" id="CP002696">
    <property type="protein sequence ID" value="AEE17021.1"/>
    <property type="molecule type" value="Genomic_DNA"/>
</dbReference>
<evidence type="ECO:0008006" key="11">
    <source>
        <dbReference type="Google" id="ProtNLM"/>
    </source>
</evidence>
<organism evidence="9 10">
    <name type="scientific">Treponema brennaborense (strain DSM 12168 / CIP 105900 / DD5/3)</name>
    <dbReference type="NCBI Taxonomy" id="906968"/>
    <lineage>
        <taxon>Bacteria</taxon>
        <taxon>Pseudomonadati</taxon>
        <taxon>Spirochaetota</taxon>
        <taxon>Spirochaetia</taxon>
        <taxon>Spirochaetales</taxon>
        <taxon>Treponemataceae</taxon>
        <taxon>Treponema</taxon>
    </lineage>
</organism>
<evidence type="ECO:0000256" key="5">
    <source>
        <dbReference type="ARBA" id="ARBA00023136"/>
    </source>
</evidence>
<dbReference type="InterPro" id="IPR022781">
    <property type="entry name" value="Flagellar_biosynth_FliO"/>
</dbReference>
<evidence type="ECO:0000256" key="7">
    <source>
        <dbReference type="SAM" id="Phobius"/>
    </source>
</evidence>
<sequence length="240" mass="25099">MVLCAALCSAALCFAQTPAAQSVPAQTGVVLPVENGGTGSAADETSVPRSEAESLLVITPAAPDTGAAAVKQPSTVWLFVRMILVLAAVIACIYGIVFLLKKGMTPAQKTDPYLKKVASLTLAPGKFAYVVTLNSHAYLIGVTDSAVNLIGEIDDKELVDAMNLHAESEPAGAKPKDFASVLDLFRTPKNAAASGGKIRTDTASSAEKPFADSAGQASRILRQQRERLQHTTDSFPEDAE</sequence>
<keyword evidence="4 7" id="KW-1133">Transmembrane helix</keyword>
<reference evidence="10" key="1">
    <citation type="submission" date="2011-04" db="EMBL/GenBank/DDBJ databases">
        <title>The complete genome of Treponema brennaborense DSM 12168.</title>
        <authorList>
            <person name="Lucas S."/>
            <person name="Han J."/>
            <person name="Lapidus A."/>
            <person name="Bruce D."/>
            <person name="Goodwin L."/>
            <person name="Pitluck S."/>
            <person name="Peters L."/>
            <person name="Kyrpides N."/>
            <person name="Mavromatis K."/>
            <person name="Ivanova N."/>
            <person name="Mikhailova N."/>
            <person name="Pagani I."/>
            <person name="Teshima H."/>
            <person name="Detter J.C."/>
            <person name="Tapia R."/>
            <person name="Han C."/>
            <person name="Land M."/>
            <person name="Hauser L."/>
            <person name="Markowitz V."/>
            <person name="Cheng J.-F."/>
            <person name="Hugenholtz P."/>
            <person name="Woyke T."/>
            <person name="Wu D."/>
            <person name="Gronow S."/>
            <person name="Wellnitz S."/>
            <person name="Brambilla E."/>
            <person name="Klenk H.-P."/>
            <person name="Eisen J.A."/>
        </authorList>
    </citation>
    <scope>NUCLEOTIDE SEQUENCE [LARGE SCALE GENOMIC DNA]</scope>
    <source>
        <strain evidence="10">DSM 12168 / CIP 105900 / DD5/3</strain>
    </source>
</reference>
<evidence type="ECO:0000313" key="9">
    <source>
        <dbReference type="EMBL" id="AEE17021.1"/>
    </source>
</evidence>
<dbReference type="GO" id="GO:0044781">
    <property type="term" value="P:bacterial-type flagellum organization"/>
    <property type="evidence" value="ECO:0007669"/>
    <property type="project" value="InterPro"/>
</dbReference>
<dbReference type="Pfam" id="PF04347">
    <property type="entry name" value="FliO"/>
    <property type="match status" value="1"/>
</dbReference>
<dbReference type="GO" id="GO:0016020">
    <property type="term" value="C:membrane"/>
    <property type="evidence" value="ECO:0007669"/>
    <property type="project" value="InterPro"/>
</dbReference>
<feature type="chain" id="PRO_5003312899" description="Flagellar protein" evidence="8">
    <location>
        <begin position="21"/>
        <end position="240"/>
    </location>
</feature>
<comment type="subcellular location">
    <subcellularLocation>
        <location evidence="1">Cell membrane</location>
    </subcellularLocation>
</comment>
<dbReference type="HOGENOM" id="CLU_105449_0_0_12"/>
<evidence type="ECO:0000256" key="6">
    <source>
        <dbReference type="SAM" id="MobiDB-lite"/>
    </source>
</evidence>
<feature type="region of interest" description="Disordered" evidence="6">
    <location>
        <begin position="192"/>
        <end position="218"/>
    </location>
</feature>
<evidence type="ECO:0000256" key="2">
    <source>
        <dbReference type="ARBA" id="ARBA00022475"/>
    </source>
</evidence>
<accession>F4LPM5</accession>
<keyword evidence="2" id="KW-1003">Cell membrane</keyword>
<evidence type="ECO:0000256" key="4">
    <source>
        <dbReference type="ARBA" id="ARBA00022989"/>
    </source>
</evidence>
<feature type="signal peptide" evidence="8">
    <location>
        <begin position="1"/>
        <end position="20"/>
    </location>
</feature>
<keyword evidence="3 7" id="KW-0812">Transmembrane</keyword>
<feature type="transmembrane region" description="Helical" evidence="7">
    <location>
        <begin position="78"/>
        <end position="100"/>
    </location>
</feature>
<dbReference type="STRING" id="906968.Trebr_1598"/>
<keyword evidence="10" id="KW-1185">Reference proteome</keyword>